<feature type="compositionally biased region" description="Low complexity" evidence="1">
    <location>
        <begin position="94"/>
        <end position="104"/>
    </location>
</feature>
<organism evidence="2">
    <name type="scientific">Absidia glauca</name>
    <name type="common">Pin mould</name>
    <dbReference type="NCBI Taxonomy" id="4829"/>
    <lineage>
        <taxon>Eukaryota</taxon>
        <taxon>Fungi</taxon>
        <taxon>Fungi incertae sedis</taxon>
        <taxon>Mucoromycota</taxon>
        <taxon>Mucoromycotina</taxon>
        <taxon>Mucoromycetes</taxon>
        <taxon>Mucorales</taxon>
        <taxon>Cunninghamellaceae</taxon>
        <taxon>Absidia</taxon>
    </lineage>
</organism>
<accession>A0A168Q1E3</accession>
<dbReference type="InParanoid" id="A0A168Q1E3"/>
<evidence type="ECO:0000313" key="2">
    <source>
        <dbReference type="EMBL" id="SAM03344.1"/>
    </source>
</evidence>
<dbReference type="EMBL" id="LT554077">
    <property type="protein sequence ID" value="SAM03344.1"/>
    <property type="molecule type" value="Genomic_DNA"/>
</dbReference>
<evidence type="ECO:0000256" key="1">
    <source>
        <dbReference type="SAM" id="MobiDB-lite"/>
    </source>
</evidence>
<reference evidence="2" key="1">
    <citation type="submission" date="2016-04" db="EMBL/GenBank/DDBJ databases">
        <authorList>
            <person name="Evans L.H."/>
            <person name="Alamgir A."/>
            <person name="Owens N."/>
            <person name="Weber N.D."/>
            <person name="Virtaneva K."/>
            <person name="Barbian K."/>
            <person name="Babar A."/>
            <person name="Rosenke K."/>
        </authorList>
    </citation>
    <scope>NUCLEOTIDE SEQUENCE [LARGE SCALE GENOMIC DNA]</scope>
    <source>
        <strain evidence="2">CBS 101.48</strain>
    </source>
</reference>
<protein>
    <submittedName>
        <fullName evidence="2">Uncharacterized protein</fullName>
    </submittedName>
</protein>
<feature type="region of interest" description="Disordered" evidence="1">
    <location>
        <begin position="90"/>
        <end position="123"/>
    </location>
</feature>
<name>A0A168Q1E3_ABSGL</name>
<sequence length="123" mass="14402">MSHKEMYIYRKTLNLKYVCGEFFSERYTKPQNSDLFQWPNNGVSSTKSQYCLHHSVDTKHQFFHVKFEVGFVTSFMRKRLSNKIVKHSLDVKSKSSQSNSSENSVPTLKFGPRNKDNSHDGFK</sequence>
<feature type="compositionally biased region" description="Basic and acidic residues" evidence="1">
    <location>
        <begin position="113"/>
        <end position="123"/>
    </location>
</feature>
<dbReference type="AlphaFoldDB" id="A0A168Q1E3"/>
<proteinExistence type="predicted"/>
<dbReference type="Proteomes" id="UP000078561">
    <property type="component" value="Unassembled WGS sequence"/>
</dbReference>
<gene>
    <name evidence="2" type="primary">ABSGL_09162.1 scaffold 10682</name>
</gene>
<evidence type="ECO:0000313" key="3">
    <source>
        <dbReference type="Proteomes" id="UP000078561"/>
    </source>
</evidence>
<keyword evidence="3" id="KW-1185">Reference proteome</keyword>